<dbReference type="AlphaFoldDB" id="A0AAX1PPF7"/>
<gene>
    <name evidence="1" type="ORF">DEU50_101677</name>
</gene>
<comment type="caution">
    <text evidence="1">The sequence shown here is derived from an EMBL/GenBank/DDBJ whole genome shotgun (WGS) entry which is preliminary data.</text>
</comment>
<sequence length="83" mass="9180">HIILTLQQIMQLAGADPRLSQPYLTHEAHHLLPLCMAHVGNPIALVVSLTAYSQKQASPDDGQPLDLPLREDLPGRFFTMETP</sequence>
<dbReference type="EMBL" id="QLLM01000001">
    <property type="protein sequence ID" value="RAJ09932.1"/>
    <property type="molecule type" value="Genomic_DNA"/>
</dbReference>
<name>A0AAX1PPF7_AERSA</name>
<proteinExistence type="predicted"/>
<organism evidence="1 2">
    <name type="scientific">Aeromonas salmonicida</name>
    <dbReference type="NCBI Taxonomy" id="645"/>
    <lineage>
        <taxon>Bacteria</taxon>
        <taxon>Pseudomonadati</taxon>
        <taxon>Pseudomonadota</taxon>
        <taxon>Gammaproteobacteria</taxon>
        <taxon>Aeromonadales</taxon>
        <taxon>Aeromonadaceae</taxon>
        <taxon>Aeromonas</taxon>
    </lineage>
</organism>
<evidence type="ECO:0000313" key="1">
    <source>
        <dbReference type="EMBL" id="RAJ09932.1"/>
    </source>
</evidence>
<accession>A0AAX1PPF7</accession>
<feature type="non-terminal residue" evidence="1">
    <location>
        <position position="1"/>
    </location>
</feature>
<reference evidence="1 2" key="1">
    <citation type="submission" date="2018-06" db="EMBL/GenBank/DDBJ databases">
        <title>Freshwater and sediment microbial communities from various areas in North America, analyzing microbe dynamics in response to fracking.</title>
        <authorList>
            <person name="Lamendella R."/>
        </authorList>
    </citation>
    <scope>NUCLEOTIDE SEQUENCE [LARGE SCALE GENOMIC DNA]</scope>
    <source>
        <strain evidence="1 2">17</strain>
    </source>
</reference>
<evidence type="ECO:0000313" key="2">
    <source>
        <dbReference type="Proteomes" id="UP000249422"/>
    </source>
</evidence>
<protein>
    <submittedName>
        <fullName evidence="1">Uncharacterized protein</fullName>
    </submittedName>
</protein>
<dbReference type="Proteomes" id="UP000249422">
    <property type="component" value="Unassembled WGS sequence"/>
</dbReference>